<organism evidence="2">
    <name type="scientific">hydrothermal vent metagenome</name>
    <dbReference type="NCBI Taxonomy" id="652676"/>
    <lineage>
        <taxon>unclassified sequences</taxon>
        <taxon>metagenomes</taxon>
        <taxon>ecological metagenomes</taxon>
    </lineage>
</organism>
<keyword evidence="1" id="KW-0175">Coiled coil</keyword>
<dbReference type="EMBL" id="FPHC01000067">
    <property type="protein sequence ID" value="SFV62798.1"/>
    <property type="molecule type" value="Genomic_DNA"/>
</dbReference>
<reference evidence="2" key="1">
    <citation type="submission" date="2016-10" db="EMBL/GenBank/DDBJ databases">
        <authorList>
            <person name="de Groot N.N."/>
        </authorList>
    </citation>
    <scope>NUCLEOTIDE SEQUENCE</scope>
</reference>
<proteinExistence type="predicted"/>
<sequence>MTSKDMDQIRELLIGEFVRNTKSKFELIESRLDELQEDNLRNVNALSKNISAKIEQLQQNSKSNYEYLENLLEAKLKESKSLNQNEFNNIKSDIEAQKEFTSKSLATLKKIFDAKLKTMIDEMDAKSVSRASLSSMFLEHSLKLKGSDIEDEMQNMFQNSKTDSK</sequence>
<gene>
    <name evidence="2" type="ORF">MNB_SV-6-509</name>
</gene>
<name>A0A1W1CAC9_9ZZZZ</name>
<dbReference type="AlphaFoldDB" id="A0A1W1CAC9"/>
<accession>A0A1W1CAC9</accession>
<feature type="coiled-coil region" evidence="1">
    <location>
        <begin position="18"/>
        <end position="85"/>
    </location>
</feature>
<evidence type="ECO:0000256" key="1">
    <source>
        <dbReference type="SAM" id="Coils"/>
    </source>
</evidence>
<protein>
    <submittedName>
        <fullName evidence="2">Uncharacterized protein</fullName>
    </submittedName>
</protein>
<evidence type="ECO:0000313" key="2">
    <source>
        <dbReference type="EMBL" id="SFV62798.1"/>
    </source>
</evidence>